<dbReference type="InterPro" id="IPR003604">
    <property type="entry name" value="Matrin/U1-like-C_Znf_C2H2"/>
</dbReference>
<keyword evidence="3" id="KW-0862">Zinc</keyword>
<dbReference type="PANTHER" id="PTHR45986:SF1">
    <property type="entry name" value="ZINC FINGER MATRIN-TYPE PROTEIN 2"/>
    <property type="match status" value="1"/>
</dbReference>
<keyword evidence="8" id="KW-1185">Reference proteome</keyword>
<organism evidence="7 8">
    <name type="scientific">Monoraphidium neglectum</name>
    <dbReference type="NCBI Taxonomy" id="145388"/>
    <lineage>
        <taxon>Eukaryota</taxon>
        <taxon>Viridiplantae</taxon>
        <taxon>Chlorophyta</taxon>
        <taxon>core chlorophytes</taxon>
        <taxon>Chlorophyceae</taxon>
        <taxon>CS clade</taxon>
        <taxon>Sphaeropleales</taxon>
        <taxon>Selenastraceae</taxon>
        <taxon>Monoraphidium</taxon>
    </lineage>
</organism>
<dbReference type="RefSeq" id="XP_013899786.1">
    <property type="nucleotide sequence ID" value="XM_014044332.1"/>
</dbReference>
<evidence type="ECO:0000313" key="8">
    <source>
        <dbReference type="Proteomes" id="UP000054498"/>
    </source>
</evidence>
<keyword evidence="2" id="KW-0863">Zinc-finger</keyword>
<dbReference type="GO" id="GO:0000398">
    <property type="term" value="P:mRNA splicing, via spliceosome"/>
    <property type="evidence" value="ECO:0007669"/>
    <property type="project" value="InterPro"/>
</dbReference>
<feature type="domain" description="U1-type" evidence="6">
    <location>
        <begin position="93"/>
        <end position="127"/>
    </location>
</feature>
<evidence type="ECO:0000313" key="7">
    <source>
        <dbReference type="EMBL" id="KIZ00767.1"/>
    </source>
</evidence>
<feature type="compositionally biased region" description="Basic and acidic residues" evidence="5">
    <location>
        <begin position="19"/>
        <end position="34"/>
    </location>
</feature>
<dbReference type="PANTHER" id="PTHR45986">
    <property type="entry name" value="ZINC FINGER MATRIN-TYPE PROTEIN 2"/>
    <property type="match status" value="1"/>
</dbReference>
<evidence type="ECO:0000256" key="2">
    <source>
        <dbReference type="ARBA" id="ARBA00022771"/>
    </source>
</evidence>
<dbReference type="GO" id="GO:0046540">
    <property type="term" value="C:U4/U6 x U5 tri-snRNP complex"/>
    <property type="evidence" value="ECO:0007669"/>
    <property type="project" value="TreeGrafter"/>
</dbReference>
<dbReference type="InterPro" id="IPR013087">
    <property type="entry name" value="Znf_C2H2_type"/>
</dbReference>
<dbReference type="Proteomes" id="UP000054498">
    <property type="component" value="Unassembled WGS sequence"/>
</dbReference>
<dbReference type="GO" id="GO:0005681">
    <property type="term" value="C:spliceosomal complex"/>
    <property type="evidence" value="ECO:0007669"/>
    <property type="project" value="InterPro"/>
</dbReference>
<protein>
    <submittedName>
        <fullName evidence="7">Zinc finger matrin-type protein 2</fullName>
    </submittedName>
</protein>
<dbReference type="OrthoDB" id="30343at2759"/>
<evidence type="ECO:0000259" key="6">
    <source>
        <dbReference type="SMART" id="SM00451"/>
    </source>
</evidence>
<dbReference type="InterPro" id="IPR036236">
    <property type="entry name" value="Znf_C2H2_sf"/>
</dbReference>
<evidence type="ECO:0000256" key="3">
    <source>
        <dbReference type="ARBA" id="ARBA00022833"/>
    </source>
</evidence>
<dbReference type="GO" id="GO:0003676">
    <property type="term" value="F:nucleic acid binding"/>
    <property type="evidence" value="ECO:0007669"/>
    <property type="project" value="InterPro"/>
</dbReference>
<sequence>MGKSSAAGVDNTARRVWDKEEYAEKADKREKEAQEAEETALDIKKRKRLERDPLHQGLIVERSTLKMREYQLDLTSRIGKAQVIGLNTPLSQQAGYYCSVCDCVLRDSQSYLDHINGKYHNRALGMSMTVEKSTVEQVKNRLKMHKETASASNPEDYLPDGIDRRLAEAEAAAERERQERKRAKKEAKRGAEGEGEEGGGMDPDMMAMMGFGGFGSSKK</sequence>
<dbReference type="InterPro" id="IPR040107">
    <property type="entry name" value="Snu23"/>
</dbReference>
<dbReference type="SUPFAM" id="SSF57667">
    <property type="entry name" value="beta-beta-alpha zinc fingers"/>
    <property type="match status" value="1"/>
</dbReference>
<proteinExistence type="predicted"/>
<dbReference type="AlphaFoldDB" id="A0A0D2MJH3"/>
<dbReference type="GO" id="GO:0008270">
    <property type="term" value="F:zinc ion binding"/>
    <property type="evidence" value="ECO:0007669"/>
    <property type="project" value="UniProtKB-KW"/>
</dbReference>
<evidence type="ECO:0000256" key="4">
    <source>
        <dbReference type="ARBA" id="ARBA00023242"/>
    </source>
</evidence>
<keyword evidence="4" id="KW-0539">Nucleus</keyword>
<dbReference type="SMART" id="SM00451">
    <property type="entry name" value="ZnF_U1"/>
    <property type="match status" value="1"/>
</dbReference>
<dbReference type="EMBL" id="KK101471">
    <property type="protein sequence ID" value="KIZ00767.1"/>
    <property type="molecule type" value="Genomic_DNA"/>
</dbReference>
<gene>
    <name evidence="7" type="ORF">MNEG_7194</name>
</gene>
<feature type="region of interest" description="Disordered" evidence="5">
    <location>
        <begin position="167"/>
        <end position="219"/>
    </location>
</feature>
<evidence type="ECO:0000256" key="1">
    <source>
        <dbReference type="ARBA" id="ARBA00022723"/>
    </source>
</evidence>
<keyword evidence="1" id="KW-0479">Metal-binding</keyword>
<dbReference type="GeneID" id="25740070"/>
<dbReference type="FunFam" id="3.30.160.60:FF:000491">
    <property type="entry name" value="zinc finger matrin-type protein 2-like"/>
    <property type="match status" value="1"/>
</dbReference>
<accession>A0A0D2MJH3</accession>
<dbReference type="KEGG" id="mng:MNEG_7194"/>
<dbReference type="Pfam" id="PF12874">
    <property type="entry name" value="zf-met"/>
    <property type="match status" value="1"/>
</dbReference>
<feature type="compositionally biased region" description="Gly residues" evidence="5">
    <location>
        <begin position="210"/>
        <end position="219"/>
    </location>
</feature>
<evidence type="ECO:0000256" key="5">
    <source>
        <dbReference type="SAM" id="MobiDB-lite"/>
    </source>
</evidence>
<dbReference type="STRING" id="145388.A0A0D2MJH3"/>
<name>A0A0D2MJH3_9CHLO</name>
<reference evidence="7 8" key="1">
    <citation type="journal article" date="2013" name="BMC Genomics">
        <title>Reconstruction of the lipid metabolism for the microalga Monoraphidium neglectum from its genome sequence reveals characteristics suitable for biofuel production.</title>
        <authorList>
            <person name="Bogen C."/>
            <person name="Al-Dilaimi A."/>
            <person name="Albersmeier A."/>
            <person name="Wichmann J."/>
            <person name="Grundmann M."/>
            <person name="Rupp O."/>
            <person name="Lauersen K.J."/>
            <person name="Blifernez-Klassen O."/>
            <person name="Kalinowski J."/>
            <person name="Goesmann A."/>
            <person name="Mussgnug J.H."/>
            <person name="Kruse O."/>
        </authorList>
    </citation>
    <scope>NUCLEOTIDE SEQUENCE [LARGE SCALE GENOMIC DNA]</scope>
    <source>
        <strain evidence="7 8">SAG 48.87</strain>
    </source>
</reference>
<feature type="region of interest" description="Disordered" evidence="5">
    <location>
        <begin position="19"/>
        <end position="39"/>
    </location>
</feature>
<feature type="compositionally biased region" description="Basic and acidic residues" evidence="5">
    <location>
        <begin position="167"/>
        <end position="179"/>
    </location>
</feature>